<dbReference type="Gene3D" id="3.30.930.10">
    <property type="entry name" value="Bira Bifunctional Protein, Domain 2"/>
    <property type="match status" value="1"/>
</dbReference>
<dbReference type="SUPFAM" id="SSF52954">
    <property type="entry name" value="Class II aaRS ABD-related"/>
    <property type="match status" value="1"/>
</dbReference>
<evidence type="ECO:0000256" key="2">
    <source>
        <dbReference type="ARBA" id="ARBA00022490"/>
    </source>
</evidence>
<reference evidence="16 17" key="1">
    <citation type="submission" date="2020-02" db="EMBL/GenBank/DDBJ databases">
        <title>Sequencing the genomes of 1000 actinobacteria strains.</title>
        <authorList>
            <person name="Klenk H.-P."/>
        </authorList>
    </citation>
    <scope>NUCLEOTIDE SEQUENCE [LARGE SCALE GENOMIC DNA]</scope>
    <source>
        <strain evidence="16 17">DSM 19609</strain>
    </source>
</reference>
<dbReference type="SUPFAM" id="SSF55681">
    <property type="entry name" value="Class II aaRS and biotin synthetases"/>
    <property type="match status" value="1"/>
</dbReference>
<evidence type="ECO:0000256" key="11">
    <source>
        <dbReference type="ARBA" id="ARBA00023146"/>
    </source>
</evidence>
<keyword evidence="9 13" id="KW-0694">RNA-binding</keyword>
<proteinExistence type="inferred from homology"/>
<comment type="subcellular location">
    <subcellularLocation>
        <location evidence="13">Cytoplasm</location>
    </subcellularLocation>
</comment>
<dbReference type="Pfam" id="PF07973">
    <property type="entry name" value="tRNA_SAD"/>
    <property type="match status" value="1"/>
</dbReference>
<dbReference type="Gene3D" id="3.30.980.10">
    <property type="entry name" value="Threonyl-trna Synthetase, Chain A, domain 2"/>
    <property type="match status" value="1"/>
</dbReference>
<feature type="binding site" evidence="13">
    <location>
        <position position="361"/>
    </location>
    <ligand>
        <name>Zn(2+)</name>
        <dbReference type="ChEBI" id="CHEBI:29105"/>
        <note>catalytic</note>
    </ligand>
</feature>
<comment type="catalytic activity">
    <reaction evidence="12 13">
        <text>tRNA(Thr) + L-threonine + ATP = L-threonyl-tRNA(Thr) + AMP + diphosphate + H(+)</text>
        <dbReference type="Rhea" id="RHEA:24624"/>
        <dbReference type="Rhea" id="RHEA-COMP:9670"/>
        <dbReference type="Rhea" id="RHEA-COMP:9704"/>
        <dbReference type="ChEBI" id="CHEBI:15378"/>
        <dbReference type="ChEBI" id="CHEBI:30616"/>
        <dbReference type="ChEBI" id="CHEBI:33019"/>
        <dbReference type="ChEBI" id="CHEBI:57926"/>
        <dbReference type="ChEBI" id="CHEBI:78442"/>
        <dbReference type="ChEBI" id="CHEBI:78534"/>
        <dbReference type="ChEBI" id="CHEBI:456215"/>
        <dbReference type="EC" id="6.1.1.3"/>
    </reaction>
</comment>
<dbReference type="InterPro" id="IPR004095">
    <property type="entry name" value="TGS"/>
</dbReference>
<evidence type="ECO:0000256" key="3">
    <source>
        <dbReference type="ARBA" id="ARBA00022555"/>
    </source>
</evidence>
<dbReference type="InterPro" id="IPR036621">
    <property type="entry name" value="Anticodon-bd_dom_sf"/>
</dbReference>
<dbReference type="EMBL" id="JAAMOZ010000001">
    <property type="protein sequence ID" value="NIH56858.1"/>
    <property type="molecule type" value="Genomic_DNA"/>
</dbReference>
<evidence type="ECO:0000256" key="8">
    <source>
        <dbReference type="ARBA" id="ARBA00022840"/>
    </source>
</evidence>
<evidence type="ECO:0000256" key="13">
    <source>
        <dbReference type="HAMAP-Rule" id="MF_00184"/>
    </source>
</evidence>
<dbReference type="CDD" id="cd00771">
    <property type="entry name" value="ThrRS_core"/>
    <property type="match status" value="1"/>
</dbReference>
<keyword evidence="6 13" id="KW-0547">Nucleotide-binding</keyword>
<comment type="subunit">
    <text evidence="13">Homodimer.</text>
</comment>
<keyword evidence="4 13" id="KW-0436">Ligase</keyword>
<protein>
    <recommendedName>
        <fullName evidence="13">Threonine--tRNA ligase</fullName>
        <ecNumber evidence="13">6.1.1.3</ecNumber>
    </recommendedName>
    <alternativeName>
        <fullName evidence="13">Threonyl-tRNA synthetase</fullName>
        <shortName evidence="13">ThrRS</shortName>
    </alternativeName>
</protein>
<comment type="similarity">
    <text evidence="1 13">Belongs to the class-II aminoacyl-tRNA synthetase family.</text>
</comment>
<name>A0ABX0SHQ6_9ACTN</name>
<sequence length="678" mass="76009">MSLNVFITRNGTGEPEAVETGTTGLDLFGSDHSIVAMALNGTTVDLATPLSEGDEVRPVLIDSDEGLSIVRHSAAHVTAQALQQVFPEAKLGIGPPITDGFYYDFNVDPLTPDDLKTIEKKMQAIIKERQRFVRRIVTEQEALAEEAAEPYKLELIADKGGASAADGSSVEVGGAELTMYDNVRRDGSVAWKDLCRGPHVPHTGYINAVALTKTSAAYWRGDQHNDMLQRVYGTAWPTRDELKAYQTRMEEAAKRDHRKLGAELDLFSFPDEIGSGLVVFHPKGGIIRMEMEEYSRRRHVEAGYSFVNTPHITKKQLFETSRHLEWYADGMYPPMRLDEERDEQGHITRQGQDYYLKPMNCPMHNLIYRSRGRSYRDLPLRLFEFGSVYRYEKSGVVHGLTRARGFTQDDAHIYTTREQMKDELARLLTFVLDLLRDYGLDEFYLELSTRDPNKSVGDEATWEEATRTLEEVATASGLDLVPDPGGAAFYGPKISVQAKDAIGRTWQLSTIQLDFFEPELFELEYTASDGSRQRPVMIHRALFGSIERFFGVLVEHYAGAFPVWLSPVQVVGIPVAAAFNDYLRSVLDKLAARGVRVELDASDDRMQKKIRTAQKQKVPFMLIAGGDDEQAGAVSFRFRDGTQRNGVPVDEAVAFVADWVASRRNDDPSAVDDSRAVE</sequence>
<evidence type="ECO:0000256" key="5">
    <source>
        <dbReference type="ARBA" id="ARBA00022723"/>
    </source>
</evidence>
<dbReference type="Gene3D" id="3.40.50.800">
    <property type="entry name" value="Anticodon-binding domain"/>
    <property type="match status" value="1"/>
</dbReference>
<evidence type="ECO:0000313" key="16">
    <source>
        <dbReference type="EMBL" id="NIH56858.1"/>
    </source>
</evidence>
<dbReference type="CDD" id="cd00860">
    <property type="entry name" value="ThrRS_anticodon"/>
    <property type="match status" value="1"/>
</dbReference>
<feature type="domain" description="Aminoacyl-transfer RNA synthetases class-II family profile" evidence="14">
    <location>
        <begin position="287"/>
        <end position="562"/>
    </location>
</feature>
<comment type="caution">
    <text evidence="13">Lacks conserved residue(s) required for the propagation of feature annotation.</text>
</comment>
<feature type="binding site" evidence="13">
    <location>
        <position position="412"/>
    </location>
    <ligand>
        <name>Zn(2+)</name>
        <dbReference type="ChEBI" id="CHEBI:29105"/>
        <note>catalytic</note>
    </ligand>
</feature>
<gene>
    <name evidence="13" type="primary">thrS</name>
    <name evidence="16" type="ORF">FB473_001503</name>
</gene>
<dbReference type="PANTHER" id="PTHR11451:SF44">
    <property type="entry name" value="THREONINE--TRNA LIGASE, CHLOROPLASTIC_MITOCHONDRIAL 2"/>
    <property type="match status" value="1"/>
</dbReference>
<evidence type="ECO:0000259" key="15">
    <source>
        <dbReference type="PROSITE" id="PS51880"/>
    </source>
</evidence>
<dbReference type="InterPro" id="IPR012947">
    <property type="entry name" value="tRNA_SAD"/>
</dbReference>
<accession>A0ABX0SHQ6</accession>
<evidence type="ECO:0000256" key="1">
    <source>
        <dbReference type="ARBA" id="ARBA00008226"/>
    </source>
</evidence>
<evidence type="ECO:0000256" key="7">
    <source>
        <dbReference type="ARBA" id="ARBA00022833"/>
    </source>
</evidence>
<dbReference type="InterPro" id="IPR004154">
    <property type="entry name" value="Anticodon-bd"/>
</dbReference>
<dbReference type="InterPro" id="IPR018163">
    <property type="entry name" value="Thr/Ala-tRNA-synth_IIc_edit"/>
</dbReference>
<dbReference type="InterPro" id="IPR045864">
    <property type="entry name" value="aa-tRNA-synth_II/BPL/LPL"/>
</dbReference>
<evidence type="ECO:0000259" key="14">
    <source>
        <dbReference type="PROSITE" id="PS50862"/>
    </source>
</evidence>
<evidence type="ECO:0000313" key="17">
    <source>
        <dbReference type="Proteomes" id="UP000749311"/>
    </source>
</evidence>
<dbReference type="SMART" id="SM00863">
    <property type="entry name" value="tRNA_SAD"/>
    <property type="match status" value="1"/>
</dbReference>
<dbReference type="InterPro" id="IPR033728">
    <property type="entry name" value="ThrRS_core"/>
</dbReference>
<keyword evidence="10 13" id="KW-0648">Protein biosynthesis</keyword>
<dbReference type="EC" id="6.1.1.3" evidence="13"/>
<evidence type="ECO:0000256" key="9">
    <source>
        <dbReference type="ARBA" id="ARBA00022884"/>
    </source>
</evidence>
<dbReference type="SUPFAM" id="SSF55186">
    <property type="entry name" value="ThrRS/AlaRS common domain"/>
    <property type="match status" value="1"/>
</dbReference>
<dbReference type="NCBIfam" id="TIGR00418">
    <property type="entry name" value="thrS"/>
    <property type="match status" value="1"/>
</dbReference>
<dbReference type="Proteomes" id="UP000749311">
    <property type="component" value="Unassembled WGS sequence"/>
</dbReference>
<dbReference type="PRINTS" id="PR01047">
    <property type="entry name" value="TRNASYNTHTHR"/>
</dbReference>
<comment type="caution">
    <text evidence="16">The sequence shown here is derived from an EMBL/GenBank/DDBJ whole genome shotgun (WGS) entry which is preliminary data.</text>
</comment>
<dbReference type="InterPro" id="IPR002320">
    <property type="entry name" value="Thr-tRNA-ligase_IIa"/>
</dbReference>
<keyword evidence="7 13" id="KW-0862">Zinc</keyword>
<keyword evidence="11 13" id="KW-0030">Aminoacyl-tRNA synthetase</keyword>
<evidence type="ECO:0000256" key="12">
    <source>
        <dbReference type="ARBA" id="ARBA00049515"/>
    </source>
</evidence>
<keyword evidence="2 13" id="KW-0963">Cytoplasm</keyword>
<evidence type="ECO:0000256" key="10">
    <source>
        <dbReference type="ARBA" id="ARBA00022917"/>
    </source>
</evidence>
<dbReference type="HAMAP" id="MF_00184">
    <property type="entry name" value="Thr_tRNA_synth"/>
    <property type="match status" value="1"/>
</dbReference>
<dbReference type="Pfam" id="PF03129">
    <property type="entry name" value="HGTP_anticodon"/>
    <property type="match status" value="1"/>
</dbReference>
<dbReference type="Gene3D" id="3.30.54.20">
    <property type="match status" value="1"/>
</dbReference>
<dbReference type="PROSITE" id="PS50862">
    <property type="entry name" value="AA_TRNA_LIGASE_II"/>
    <property type="match status" value="1"/>
</dbReference>
<dbReference type="PANTHER" id="PTHR11451">
    <property type="entry name" value="THREONINE-TRNA LIGASE"/>
    <property type="match status" value="1"/>
</dbReference>
<dbReference type="InterPro" id="IPR002314">
    <property type="entry name" value="aa-tRNA-synt_IIb"/>
</dbReference>
<organism evidence="16 17">
    <name type="scientific">Brooklawnia cerclae</name>
    <dbReference type="NCBI Taxonomy" id="349934"/>
    <lineage>
        <taxon>Bacteria</taxon>
        <taxon>Bacillati</taxon>
        <taxon>Actinomycetota</taxon>
        <taxon>Actinomycetes</taxon>
        <taxon>Propionibacteriales</taxon>
        <taxon>Propionibacteriaceae</taxon>
        <taxon>Brooklawnia</taxon>
    </lineage>
</organism>
<keyword evidence="17" id="KW-1185">Reference proteome</keyword>
<feature type="domain" description="TGS" evidence="15">
    <location>
        <begin position="1"/>
        <end position="60"/>
    </location>
</feature>
<dbReference type="PROSITE" id="PS51880">
    <property type="entry name" value="TGS"/>
    <property type="match status" value="1"/>
</dbReference>
<keyword evidence="8 13" id="KW-0067">ATP-binding</keyword>
<comment type="cofactor">
    <cofactor evidence="13">
        <name>Zn(2+)</name>
        <dbReference type="ChEBI" id="CHEBI:29105"/>
    </cofactor>
    <text evidence="13">Binds 1 zinc ion per subunit.</text>
</comment>
<keyword evidence="3 13" id="KW-0820">tRNA-binding</keyword>
<evidence type="ECO:0000256" key="6">
    <source>
        <dbReference type="ARBA" id="ARBA00022741"/>
    </source>
</evidence>
<feature type="binding site" evidence="13">
    <location>
        <position position="539"/>
    </location>
    <ligand>
        <name>Zn(2+)</name>
        <dbReference type="ChEBI" id="CHEBI:29105"/>
        <note>catalytic</note>
    </ligand>
</feature>
<dbReference type="InterPro" id="IPR006195">
    <property type="entry name" value="aa-tRNA-synth_II"/>
</dbReference>
<dbReference type="GO" id="GO:0004829">
    <property type="term" value="F:threonine-tRNA ligase activity"/>
    <property type="evidence" value="ECO:0007669"/>
    <property type="project" value="UniProtKB-EC"/>
</dbReference>
<evidence type="ECO:0000256" key="4">
    <source>
        <dbReference type="ARBA" id="ARBA00022598"/>
    </source>
</evidence>
<keyword evidence="5 13" id="KW-0479">Metal-binding</keyword>
<dbReference type="InterPro" id="IPR047246">
    <property type="entry name" value="ThrRS_anticodon"/>
</dbReference>
<dbReference type="Pfam" id="PF00587">
    <property type="entry name" value="tRNA-synt_2b"/>
    <property type="match status" value="1"/>
</dbReference>
<dbReference type="RefSeq" id="WP_341770066.1">
    <property type="nucleotide sequence ID" value="NZ_JAAMOZ010000001.1"/>
</dbReference>